<protein>
    <submittedName>
        <fullName evidence="7">Oligosaccharide flippase family protein</fullName>
    </submittedName>
</protein>
<keyword evidence="3 6" id="KW-0812">Transmembrane</keyword>
<evidence type="ECO:0000313" key="7">
    <source>
        <dbReference type="EMBL" id="WGZ93721.1"/>
    </source>
</evidence>
<dbReference type="Pfam" id="PF01943">
    <property type="entry name" value="Polysacc_synt"/>
    <property type="match status" value="1"/>
</dbReference>
<feature type="transmembrane region" description="Helical" evidence="6">
    <location>
        <begin position="394"/>
        <end position="416"/>
    </location>
</feature>
<comment type="subcellular location">
    <subcellularLocation>
        <location evidence="1">Cell membrane</location>
        <topology evidence="1">Multi-pass membrane protein</topology>
    </subcellularLocation>
</comment>
<evidence type="ECO:0000256" key="2">
    <source>
        <dbReference type="ARBA" id="ARBA00022475"/>
    </source>
</evidence>
<reference evidence="7" key="1">
    <citation type="journal article" date="2023" name="Int. J. Mol. Sci.">
        <title>Metagenomics Revealed a New Genus 'Candidatus Thiocaldithrix dubininis' gen. nov., sp. nov. and a New Species 'Candidatus Thiothrix putei' sp. nov. in the Family Thiotrichaceae, Some Members of Which Have Traits of Both Na+- and H+-Motive Energetics.</title>
        <authorList>
            <person name="Ravin N.V."/>
            <person name="Muntyan M.S."/>
            <person name="Smolyakov D.D."/>
            <person name="Rudenko T.S."/>
            <person name="Beletsky A.V."/>
            <person name="Mardanov A.V."/>
            <person name="Grabovich M.Y."/>
        </authorList>
    </citation>
    <scope>NUCLEOTIDE SEQUENCE</scope>
    <source>
        <strain evidence="7">GKL-02</strain>
    </source>
</reference>
<gene>
    <name evidence="7" type="ORF">QJT81_18320</name>
</gene>
<proteinExistence type="predicted"/>
<dbReference type="GO" id="GO:0005886">
    <property type="term" value="C:plasma membrane"/>
    <property type="evidence" value="ECO:0007669"/>
    <property type="project" value="UniProtKB-SubCell"/>
</dbReference>
<evidence type="ECO:0000256" key="3">
    <source>
        <dbReference type="ARBA" id="ARBA00022692"/>
    </source>
</evidence>
<keyword evidence="5 6" id="KW-0472">Membrane</keyword>
<feature type="transmembrane region" description="Helical" evidence="6">
    <location>
        <begin position="156"/>
        <end position="177"/>
    </location>
</feature>
<feature type="transmembrane region" description="Helical" evidence="6">
    <location>
        <begin position="183"/>
        <end position="202"/>
    </location>
</feature>
<feature type="transmembrane region" description="Helical" evidence="6">
    <location>
        <begin position="37"/>
        <end position="59"/>
    </location>
</feature>
<sequence length="492" mass="54503">MQNTQRNVIFSVIGYVLPLLAALATIPVMVMRLGVDLYGLYVICTALIGFMTLVDLGVGQSVIKYVSAYEVSGEHHKVEPVLGVALLVYVMIGLLSALALYVFAPAIANALYTASEKRALAQEVLRITALPLLFSYINQFFLNVCKAYHRFDVPAVIHNAGNLGGIVLATLLLLFGYSLVTVMWGYALIQALAFVAGYVFSLRILPRGIRFFPYFHRLIFEEIVSFSFYTFVGNFVSSVAYRADKLLIGMVIGTETVTYYQIPFTIAQMANGIIHTLVHIAFPRFTELFTLHKRSALLALYRKVGDIMFLISMVIAVLLITVGGAFLSLWISPEFAQQSALTLQIIAVFFFLHSNTVTGYWVLQGGGQAKLTALIAVIGTIAYFVGVYQLGNAYAHNGVALALFLLLLATPLQYGWIAKHIGQYSADYAVRLLFFGLLAYVIIYLLAHLNRWLQHDWWEIVVNGLLMLPLLVFGVMKLLAERTPPKPIGGTK</sequence>
<dbReference type="EMBL" id="CP124756">
    <property type="protein sequence ID" value="WGZ93721.1"/>
    <property type="molecule type" value="Genomic_DNA"/>
</dbReference>
<dbReference type="Proteomes" id="UP001301326">
    <property type="component" value="Chromosome"/>
</dbReference>
<evidence type="ECO:0000256" key="6">
    <source>
        <dbReference type="SAM" id="Phobius"/>
    </source>
</evidence>
<feature type="transmembrane region" description="Helical" evidence="6">
    <location>
        <begin position="124"/>
        <end position="144"/>
    </location>
</feature>
<dbReference type="PANTHER" id="PTHR30250">
    <property type="entry name" value="PST FAMILY PREDICTED COLANIC ACID TRANSPORTER"/>
    <property type="match status" value="1"/>
</dbReference>
<keyword evidence="2" id="KW-1003">Cell membrane</keyword>
<dbReference type="KEGG" id="tput:QJT81_18320"/>
<feature type="transmembrane region" description="Helical" evidence="6">
    <location>
        <begin position="370"/>
        <end position="388"/>
    </location>
</feature>
<feature type="transmembrane region" description="Helical" evidence="6">
    <location>
        <begin position="80"/>
        <end position="104"/>
    </location>
</feature>
<accession>A0AA95KIU0</accession>
<dbReference type="AlphaFoldDB" id="A0AA95KIU0"/>
<feature type="transmembrane region" description="Helical" evidence="6">
    <location>
        <begin position="428"/>
        <end position="448"/>
    </location>
</feature>
<organism evidence="7">
    <name type="scientific">Candidatus Thiothrix putei</name>
    <dbReference type="NCBI Taxonomy" id="3080811"/>
    <lineage>
        <taxon>Bacteria</taxon>
        <taxon>Pseudomonadati</taxon>
        <taxon>Pseudomonadota</taxon>
        <taxon>Gammaproteobacteria</taxon>
        <taxon>Thiotrichales</taxon>
        <taxon>Thiotrichaceae</taxon>
        <taxon>Thiothrix</taxon>
    </lineage>
</organism>
<feature type="transmembrane region" description="Helical" evidence="6">
    <location>
        <begin position="223"/>
        <end position="241"/>
    </location>
</feature>
<feature type="transmembrane region" description="Helical" evidence="6">
    <location>
        <begin position="307"/>
        <end position="331"/>
    </location>
</feature>
<feature type="transmembrane region" description="Helical" evidence="6">
    <location>
        <begin position="343"/>
        <end position="363"/>
    </location>
</feature>
<feature type="transmembrane region" description="Helical" evidence="6">
    <location>
        <begin position="460"/>
        <end position="480"/>
    </location>
</feature>
<reference evidence="7" key="2">
    <citation type="submission" date="2023-04" db="EMBL/GenBank/DDBJ databases">
        <authorList>
            <person name="Beletskiy A.V."/>
            <person name="Mardanov A.V."/>
            <person name="Ravin N.V."/>
        </authorList>
    </citation>
    <scope>NUCLEOTIDE SEQUENCE</scope>
    <source>
        <strain evidence="7">GKL-02</strain>
    </source>
</reference>
<dbReference type="InterPro" id="IPR002797">
    <property type="entry name" value="Polysacc_synth"/>
</dbReference>
<dbReference type="PANTHER" id="PTHR30250:SF26">
    <property type="entry name" value="PSMA PROTEIN"/>
    <property type="match status" value="1"/>
</dbReference>
<evidence type="ECO:0000256" key="1">
    <source>
        <dbReference type="ARBA" id="ARBA00004651"/>
    </source>
</evidence>
<feature type="transmembrane region" description="Helical" evidence="6">
    <location>
        <begin position="12"/>
        <end position="31"/>
    </location>
</feature>
<evidence type="ECO:0000256" key="5">
    <source>
        <dbReference type="ARBA" id="ARBA00023136"/>
    </source>
</evidence>
<evidence type="ECO:0000256" key="4">
    <source>
        <dbReference type="ARBA" id="ARBA00022989"/>
    </source>
</evidence>
<name>A0AA95KIU0_9GAMM</name>
<keyword evidence="4 6" id="KW-1133">Transmembrane helix</keyword>
<feature type="transmembrane region" description="Helical" evidence="6">
    <location>
        <begin position="261"/>
        <end position="286"/>
    </location>
</feature>
<dbReference type="InterPro" id="IPR050833">
    <property type="entry name" value="Poly_Biosynth_Transport"/>
</dbReference>